<dbReference type="Proteomes" id="UP000756921">
    <property type="component" value="Unassembled WGS sequence"/>
</dbReference>
<evidence type="ECO:0000313" key="3">
    <source>
        <dbReference type="EMBL" id="KAF9740870.1"/>
    </source>
</evidence>
<sequence>MKLSNELLFNEVFKIQEVDQKYHICRGLDEERAQCTSRVSSSHSSWIRLLKKSFANGDNIRESHGKVLGMYSLCGAHTSQSESLTREWIRFAKLAKPAREYWVDRQKSLSVDLTNLPMLYAEFAAAEVRRALAQDQVWQEKNRYHVGLNKVIYSLRKKIDSLESRANVASNDPPKSSLAENLKISGLEKRVSILTSENKSLRLAREVAKIEFAKERERGQRDLSDAKNLYKESQETVEALRKDIDLVQSNFDRAEAKEIDIQGSLDATQAALTKEEARSRELEIRLEERMALKAKTEDAPETKLEKYLREELEKAQRQSLLQQKEFEKMRDEHVRLQITNATLESQLKQVEGAKEELTRSFLRETRELEGSNSALSSQVEHIESATEELRRASEREAKELAERNAELSSQLQNTRAQFEQLKCGSADMEKENKGEASKSKFSLRDIYRRQKMEPSFYSKILSRFS</sequence>
<keyword evidence="1" id="KW-0175">Coiled coil</keyword>
<accession>A0A9P6GUN3</accession>
<dbReference type="EMBL" id="WJXW01000001">
    <property type="protein sequence ID" value="KAF9740870.1"/>
    <property type="molecule type" value="Genomic_DNA"/>
</dbReference>
<dbReference type="OrthoDB" id="3794928at2759"/>
<dbReference type="AlphaFoldDB" id="A0A9P6GUN3"/>
<comment type="caution">
    <text evidence="3">The sequence shown here is derived from an EMBL/GenBank/DDBJ whole genome shotgun (WGS) entry which is preliminary data.</text>
</comment>
<organism evidence="3 4">
    <name type="scientific">Paraphaeosphaeria minitans</name>
    <dbReference type="NCBI Taxonomy" id="565426"/>
    <lineage>
        <taxon>Eukaryota</taxon>
        <taxon>Fungi</taxon>
        <taxon>Dikarya</taxon>
        <taxon>Ascomycota</taxon>
        <taxon>Pezizomycotina</taxon>
        <taxon>Dothideomycetes</taxon>
        <taxon>Pleosporomycetidae</taxon>
        <taxon>Pleosporales</taxon>
        <taxon>Massarineae</taxon>
        <taxon>Didymosphaeriaceae</taxon>
        <taxon>Paraphaeosphaeria</taxon>
    </lineage>
</organism>
<evidence type="ECO:0000313" key="4">
    <source>
        <dbReference type="Proteomes" id="UP000756921"/>
    </source>
</evidence>
<evidence type="ECO:0000256" key="2">
    <source>
        <dbReference type="SAM" id="MobiDB-lite"/>
    </source>
</evidence>
<feature type="compositionally biased region" description="Basic and acidic residues" evidence="2">
    <location>
        <begin position="427"/>
        <end position="442"/>
    </location>
</feature>
<feature type="compositionally biased region" description="Basic and acidic residues" evidence="2">
    <location>
        <begin position="391"/>
        <end position="405"/>
    </location>
</feature>
<evidence type="ECO:0000256" key="1">
    <source>
        <dbReference type="SAM" id="Coils"/>
    </source>
</evidence>
<feature type="region of interest" description="Disordered" evidence="2">
    <location>
        <begin position="423"/>
        <end position="442"/>
    </location>
</feature>
<feature type="region of interest" description="Disordered" evidence="2">
    <location>
        <begin position="391"/>
        <end position="413"/>
    </location>
</feature>
<name>A0A9P6GUN3_9PLEO</name>
<proteinExistence type="predicted"/>
<reference evidence="3" key="1">
    <citation type="journal article" date="2020" name="Mol. Plant Microbe Interact.">
        <title>Genome Sequence of the Biocontrol Agent Coniothyrium minitans strain Conio (IMI 134523).</title>
        <authorList>
            <person name="Patel D."/>
            <person name="Shittu T.A."/>
            <person name="Baroncelli R."/>
            <person name="Muthumeenakshi S."/>
            <person name="Osborne T.H."/>
            <person name="Janganan T.K."/>
            <person name="Sreenivasaprasad S."/>
        </authorList>
    </citation>
    <scope>NUCLEOTIDE SEQUENCE</scope>
    <source>
        <strain evidence="3">Conio</strain>
    </source>
</reference>
<protein>
    <submittedName>
        <fullName evidence="3">Uncharacterized protein</fullName>
    </submittedName>
</protein>
<keyword evidence="4" id="KW-1185">Reference proteome</keyword>
<feature type="coiled-coil region" evidence="1">
    <location>
        <begin position="223"/>
        <end position="285"/>
    </location>
</feature>
<gene>
    <name evidence="3" type="ORF">PMIN01_00409</name>
</gene>